<dbReference type="PANTHER" id="PTHR47738">
    <property type="entry name" value="PTS SYSTEM FRUCTOSE-LIKE EIIA COMPONENT-RELATED"/>
    <property type="match status" value="1"/>
</dbReference>
<dbReference type="GO" id="GO:0016020">
    <property type="term" value="C:membrane"/>
    <property type="evidence" value="ECO:0007669"/>
    <property type="project" value="InterPro"/>
</dbReference>
<dbReference type="NCBIfam" id="TIGR00848">
    <property type="entry name" value="fruA"/>
    <property type="match status" value="1"/>
</dbReference>
<keyword evidence="1" id="KW-0813">Transport</keyword>
<protein>
    <submittedName>
        <fullName evidence="7">PTS system, fructose-specific, IIA component</fullName>
        <ecNumber evidence="7">2.7.1.69</ecNumber>
    </submittedName>
</protein>
<name>A0A086ZF00_9BIFI</name>
<keyword evidence="4 7" id="KW-0808">Transferase</keyword>
<dbReference type="InterPro" id="IPR051541">
    <property type="entry name" value="PTS_SugarTrans_NitroReg"/>
</dbReference>
<feature type="domain" description="PTS EIIA type-2" evidence="6">
    <location>
        <begin position="9"/>
        <end position="154"/>
    </location>
</feature>
<sequence length="154" mass="16416">MEDSEAVKAALDRGTIVTDLNAKTKDEVFEALAGRLKEQGYIESVDSFLDALHDREKEGATGIGGHVAIPHGRSDTVRKNGIAIAVLHDEIAWESLDDTGAKVVVLFAVGATDEGSQEHLKLLSLLARRLAKADVVSDLLEASDVDDVIAALTK</sequence>
<dbReference type="CDD" id="cd00211">
    <property type="entry name" value="PTS_IIA_fru"/>
    <property type="match status" value="1"/>
</dbReference>
<proteinExistence type="predicted"/>
<dbReference type="EC" id="2.7.1.69" evidence="7"/>
<evidence type="ECO:0000256" key="2">
    <source>
        <dbReference type="ARBA" id="ARBA00022553"/>
    </source>
</evidence>
<keyword evidence="2" id="KW-0597">Phosphoprotein</keyword>
<dbReference type="EMBL" id="JGYP01000004">
    <property type="protein sequence ID" value="KFI45100.1"/>
    <property type="molecule type" value="Genomic_DNA"/>
</dbReference>
<dbReference type="InterPro" id="IPR016152">
    <property type="entry name" value="PTrfase/Anion_transptr"/>
</dbReference>
<organism evidence="7 8">
    <name type="scientific">Bifidobacterium bohemicum DSM 22767</name>
    <dbReference type="NCBI Taxonomy" id="1437606"/>
    <lineage>
        <taxon>Bacteria</taxon>
        <taxon>Bacillati</taxon>
        <taxon>Actinomycetota</taxon>
        <taxon>Actinomycetes</taxon>
        <taxon>Bifidobacteriales</taxon>
        <taxon>Bifidobacteriaceae</taxon>
        <taxon>Bifidobacterium</taxon>
    </lineage>
</organism>
<accession>A0A086ZF00</accession>
<dbReference type="RefSeq" id="WP_033521597.1">
    <property type="nucleotide sequence ID" value="NZ_JDUS01000009.1"/>
</dbReference>
<dbReference type="Pfam" id="PF00359">
    <property type="entry name" value="PTS_EIIA_2"/>
    <property type="match status" value="1"/>
</dbReference>
<evidence type="ECO:0000259" key="6">
    <source>
        <dbReference type="PROSITE" id="PS51094"/>
    </source>
</evidence>
<evidence type="ECO:0000313" key="7">
    <source>
        <dbReference type="EMBL" id="KFI45100.1"/>
    </source>
</evidence>
<dbReference type="GO" id="GO:0009401">
    <property type="term" value="P:phosphoenolpyruvate-dependent sugar phosphotransferase system"/>
    <property type="evidence" value="ECO:0007669"/>
    <property type="project" value="UniProtKB-KW"/>
</dbReference>
<dbReference type="SUPFAM" id="SSF55804">
    <property type="entry name" value="Phoshotransferase/anion transport protein"/>
    <property type="match status" value="1"/>
</dbReference>
<dbReference type="PANTHER" id="PTHR47738:SF2">
    <property type="entry name" value="PTS SYSTEM FRUCTOSE-LIKE EIIA COMPONENT"/>
    <property type="match status" value="1"/>
</dbReference>
<dbReference type="PROSITE" id="PS00372">
    <property type="entry name" value="PTS_EIIA_TYPE_2_HIS"/>
    <property type="match status" value="1"/>
</dbReference>
<comment type="caution">
    <text evidence="7">The sequence shown here is derived from an EMBL/GenBank/DDBJ whole genome shotgun (WGS) entry which is preliminary data.</text>
</comment>
<keyword evidence="3" id="KW-0762">Sugar transport</keyword>
<dbReference type="PROSITE" id="PS51094">
    <property type="entry name" value="PTS_EIIA_TYPE_2"/>
    <property type="match status" value="1"/>
</dbReference>
<gene>
    <name evidence="7" type="ORF">BBOH_1362</name>
</gene>
<dbReference type="OrthoDB" id="9782569at2"/>
<evidence type="ECO:0000256" key="1">
    <source>
        <dbReference type="ARBA" id="ARBA00022448"/>
    </source>
</evidence>
<dbReference type="GO" id="GO:0008982">
    <property type="term" value="F:protein-N(PI)-phosphohistidine-sugar phosphotransferase activity"/>
    <property type="evidence" value="ECO:0007669"/>
    <property type="project" value="InterPro"/>
</dbReference>
<keyword evidence="8" id="KW-1185">Reference proteome</keyword>
<dbReference type="AlphaFoldDB" id="A0A086ZF00"/>
<keyword evidence="5" id="KW-0598">Phosphotransferase system</keyword>
<reference evidence="7 8" key="1">
    <citation type="submission" date="2014-03" db="EMBL/GenBank/DDBJ databases">
        <title>Genomics of Bifidobacteria.</title>
        <authorList>
            <person name="Ventura M."/>
            <person name="Milani C."/>
            <person name="Lugli G.A."/>
        </authorList>
    </citation>
    <scope>NUCLEOTIDE SEQUENCE [LARGE SCALE GENOMIC DNA]</scope>
    <source>
        <strain evidence="7 8">DSM 22767</strain>
    </source>
</reference>
<evidence type="ECO:0000256" key="3">
    <source>
        <dbReference type="ARBA" id="ARBA00022597"/>
    </source>
</evidence>
<evidence type="ECO:0000256" key="5">
    <source>
        <dbReference type="ARBA" id="ARBA00022683"/>
    </source>
</evidence>
<evidence type="ECO:0000256" key="4">
    <source>
        <dbReference type="ARBA" id="ARBA00022679"/>
    </source>
</evidence>
<dbReference type="STRING" id="1437606.BBOH_1362"/>
<dbReference type="InterPro" id="IPR002178">
    <property type="entry name" value="PTS_EIIA_type-2_dom"/>
</dbReference>
<dbReference type="InterPro" id="IPR004715">
    <property type="entry name" value="PTS_IIA_fruc"/>
</dbReference>
<dbReference type="eggNOG" id="COG1762">
    <property type="taxonomic scope" value="Bacteria"/>
</dbReference>
<evidence type="ECO:0000313" key="8">
    <source>
        <dbReference type="Proteomes" id="UP000029096"/>
    </source>
</evidence>
<dbReference type="Gene3D" id="3.40.930.10">
    <property type="entry name" value="Mannitol-specific EII, Chain A"/>
    <property type="match status" value="1"/>
</dbReference>
<dbReference type="Proteomes" id="UP000029096">
    <property type="component" value="Unassembled WGS sequence"/>
</dbReference>